<dbReference type="PROSITE" id="PS50112">
    <property type="entry name" value="PAS"/>
    <property type="match status" value="6"/>
</dbReference>
<dbReference type="KEGG" id="hlt:I7X12_12130"/>
<dbReference type="CDD" id="cd00130">
    <property type="entry name" value="PAS"/>
    <property type="match status" value="6"/>
</dbReference>
<protein>
    <submittedName>
        <fullName evidence="7">PAS domain S-box protein</fullName>
    </submittedName>
</protein>
<dbReference type="SMART" id="SM00086">
    <property type="entry name" value="PAC"/>
    <property type="match status" value="4"/>
</dbReference>
<gene>
    <name evidence="7" type="ORF">I7X12_12130</name>
</gene>
<dbReference type="InterPro" id="IPR000014">
    <property type="entry name" value="PAS"/>
</dbReference>
<evidence type="ECO:0000256" key="1">
    <source>
        <dbReference type="ARBA" id="ARBA00023015"/>
    </source>
</evidence>
<feature type="domain" description="PAS" evidence="5">
    <location>
        <begin position="481"/>
        <end position="527"/>
    </location>
</feature>
<dbReference type="InterPro" id="IPR031803">
    <property type="entry name" value="BAT_GAF/HTH-assoc"/>
</dbReference>
<dbReference type="Gene3D" id="3.30.450.40">
    <property type="match status" value="2"/>
</dbReference>
<dbReference type="NCBIfam" id="TIGR00229">
    <property type="entry name" value="sensory_box"/>
    <property type="match status" value="5"/>
</dbReference>
<dbReference type="Pfam" id="PF13185">
    <property type="entry name" value="GAF_2"/>
    <property type="match status" value="1"/>
</dbReference>
<feature type="domain" description="PAS" evidence="5">
    <location>
        <begin position="218"/>
        <end position="276"/>
    </location>
</feature>
<feature type="domain" description="PAS" evidence="5">
    <location>
        <begin position="346"/>
        <end position="386"/>
    </location>
</feature>
<keyword evidence="1" id="KW-0805">Transcription regulation</keyword>
<feature type="domain" description="PAC" evidence="6">
    <location>
        <begin position="668"/>
        <end position="726"/>
    </location>
</feature>
<feature type="domain" description="PAS" evidence="5">
    <location>
        <begin position="723"/>
        <end position="792"/>
    </location>
</feature>
<organism evidence="7 8">
    <name type="scientific">Halosimplex litoreum</name>
    <dbReference type="NCBI Taxonomy" id="1198301"/>
    <lineage>
        <taxon>Archaea</taxon>
        <taxon>Methanobacteriati</taxon>
        <taxon>Methanobacteriota</taxon>
        <taxon>Stenosarchaea group</taxon>
        <taxon>Halobacteria</taxon>
        <taxon>Halobacteriales</taxon>
        <taxon>Haloarculaceae</taxon>
        <taxon>Halosimplex</taxon>
    </lineage>
</organism>
<dbReference type="Pfam" id="PF08448">
    <property type="entry name" value="PAS_4"/>
    <property type="match status" value="3"/>
</dbReference>
<dbReference type="InterPro" id="IPR001610">
    <property type="entry name" value="PAC"/>
</dbReference>
<dbReference type="Pfam" id="PF00989">
    <property type="entry name" value="PAS"/>
    <property type="match status" value="2"/>
</dbReference>
<reference evidence="7 8" key="1">
    <citation type="submission" date="2020-12" db="EMBL/GenBank/DDBJ databases">
        <title>Halosimplex halophilum sp. nov. and Halosimplex salinum sp. nov., two new members of the genus Halosimplex.</title>
        <authorList>
            <person name="Cui H.L."/>
        </authorList>
    </citation>
    <scope>NUCLEOTIDE SEQUENCE [LARGE SCALE GENOMIC DNA]</scope>
    <source>
        <strain evidence="7 8">YGH94</strain>
    </source>
</reference>
<dbReference type="Gene3D" id="3.30.450.20">
    <property type="entry name" value="PAS domain"/>
    <property type="match status" value="6"/>
</dbReference>
<dbReference type="Pfam" id="PF01590">
    <property type="entry name" value="GAF"/>
    <property type="match status" value="1"/>
</dbReference>
<feature type="coiled-coil region" evidence="3">
    <location>
        <begin position="464"/>
        <end position="491"/>
    </location>
</feature>
<dbReference type="SUPFAM" id="SSF55781">
    <property type="entry name" value="GAF domain-like"/>
    <property type="match status" value="2"/>
</dbReference>
<dbReference type="InterPro" id="IPR052155">
    <property type="entry name" value="Biofilm_reg_signaling"/>
</dbReference>
<evidence type="ECO:0000256" key="3">
    <source>
        <dbReference type="SAM" id="Coils"/>
    </source>
</evidence>
<dbReference type="GeneID" id="60589253"/>
<feature type="domain" description="PAC" evidence="6">
    <location>
        <begin position="293"/>
        <end position="345"/>
    </location>
</feature>
<dbReference type="SUPFAM" id="SSF55785">
    <property type="entry name" value="PYP-like sensor domain (PAS domain)"/>
    <property type="match status" value="6"/>
</dbReference>
<dbReference type="PANTHER" id="PTHR44757">
    <property type="entry name" value="DIGUANYLATE CYCLASE DGCP"/>
    <property type="match status" value="1"/>
</dbReference>
<feature type="domain" description="PAS" evidence="5">
    <location>
        <begin position="85"/>
        <end position="142"/>
    </location>
</feature>
<feature type="region of interest" description="Disordered" evidence="4">
    <location>
        <begin position="391"/>
        <end position="419"/>
    </location>
</feature>
<dbReference type="RefSeq" id="WP_198060344.1">
    <property type="nucleotide sequence ID" value="NZ_CP065856.1"/>
</dbReference>
<dbReference type="SMART" id="SM00065">
    <property type="entry name" value="GAF"/>
    <property type="match status" value="2"/>
</dbReference>
<accession>A0A7T3KTT3</accession>
<dbReference type="SMART" id="SM00091">
    <property type="entry name" value="PAS"/>
    <property type="match status" value="6"/>
</dbReference>
<feature type="domain" description="PAC" evidence="6">
    <location>
        <begin position="797"/>
        <end position="847"/>
    </location>
</feature>
<dbReference type="PROSITE" id="PS50113">
    <property type="entry name" value="PAC"/>
    <property type="match status" value="4"/>
</dbReference>
<name>A0A7T3KTT3_9EURY</name>
<dbReference type="InterPro" id="IPR036390">
    <property type="entry name" value="WH_DNA-bd_sf"/>
</dbReference>
<proteinExistence type="predicted"/>
<feature type="domain" description="PAS" evidence="5">
    <location>
        <begin position="594"/>
        <end position="663"/>
    </location>
</feature>
<evidence type="ECO:0000313" key="7">
    <source>
        <dbReference type="EMBL" id="QPV61514.1"/>
    </source>
</evidence>
<dbReference type="EMBL" id="CP065856">
    <property type="protein sequence ID" value="QPV61514.1"/>
    <property type="molecule type" value="Genomic_DNA"/>
</dbReference>
<evidence type="ECO:0000313" key="8">
    <source>
        <dbReference type="Proteomes" id="UP000595001"/>
    </source>
</evidence>
<dbReference type="SUPFAM" id="SSF46785">
    <property type="entry name" value="Winged helix' DNA-binding domain"/>
    <property type="match status" value="1"/>
</dbReference>
<dbReference type="InterPro" id="IPR007050">
    <property type="entry name" value="HTH_bacterioopsin"/>
</dbReference>
<dbReference type="InterPro" id="IPR000700">
    <property type="entry name" value="PAS-assoc_C"/>
</dbReference>
<evidence type="ECO:0000256" key="2">
    <source>
        <dbReference type="ARBA" id="ARBA00023163"/>
    </source>
</evidence>
<dbReference type="InterPro" id="IPR035965">
    <property type="entry name" value="PAS-like_dom_sf"/>
</dbReference>
<dbReference type="Proteomes" id="UP000595001">
    <property type="component" value="Chromosome"/>
</dbReference>
<dbReference type="InterPro" id="IPR003018">
    <property type="entry name" value="GAF"/>
</dbReference>
<dbReference type="Pfam" id="PF04967">
    <property type="entry name" value="HTH_10"/>
    <property type="match status" value="1"/>
</dbReference>
<dbReference type="InterPro" id="IPR013767">
    <property type="entry name" value="PAS_fold"/>
</dbReference>
<dbReference type="GO" id="GO:0006355">
    <property type="term" value="P:regulation of DNA-templated transcription"/>
    <property type="evidence" value="ECO:0007669"/>
    <property type="project" value="InterPro"/>
</dbReference>
<dbReference type="Pfam" id="PF15915">
    <property type="entry name" value="BAT"/>
    <property type="match status" value="1"/>
</dbReference>
<evidence type="ECO:0000259" key="5">
    <source>
        <dbReference type="PROSITE" id="PS50112"/>
    </source>
</evidence>
<dbReference type="InterPro" id="IPR029016">
    <property type="entry name" value="GAF-like_dom_sf"/>
</dbReference>
<evidence type="ECO:0000256" key="4">
    <source>
        <dbReference type="SAM" id="MobiDB-lite"/>
    </source>
</evidence>
<dbReference type="Pfam" id="PF13426">
    <property type="entry name" value="PAS_9"/>
    <property type="match status" value="1"/>
</dbReference>
<keyword evidence="8" id="KW-1185">Reference proteome</keyword>
<dbReference type="InterPro" id="IPR013656">
    <property type="entry name" value="PAS_4"/>
</dbReference>
<dbReference type="PANTHER" id="PTHR44757:SF2">
    <property type="entry name" value="BIOFILM ARCHITECTURE MAINTENANCE PROTEIN MBAA"/>
    <property type="match status" value="1"/>
</dbReference>
<sequence length="1421" mass="158542">MESHGLTESLRETLAAFDGGGEPRTTSEVADRLDLGRRSTYDRLDRLVEAGHLRTKKVGASARVWWRIPDPVVTEAAEPDWPAAAESLVTDVFRTVDVGVLVLDADCEVRWVNDAVERYFGLDRADAIGRDERALLEERIAPVVEDAEAFTDRVRSTDDEAVGEERFKCHVTPTDGREERWLEHRSRPIESGAYAGGRVELYVDVTERKRAELTRRDRRDQFESLVDAVEEYAIFRLDADGRVQTWNPAATRLKGYDAEAIVGEEVSTFYTEADREAGVPERNLAAAAERGWIEDEGWRVRADGTRFWANVTLTAIYDDDGDVEGFAKVTRDMTERREFERRLQRERDLLERVFDAIPVGVAVLDGDGEPVRMNDRTRRLLGIEPSASLESGTLPAGTVFDEDGEAVPPGERPYERPLRTGEPVRDWVGRFDLPDHGERWLSIDAVPLTDDDGVSRVVVSAEDVTQLKTQAQRLERRRADLESELDEVLERIDDAFYALDERWRFTYVNDRAAELLDRDRHELVGRNVWDAFPAAVGSTFQTHYERARETGESVAFEAYFAPLEAWFEVSAHPSESGLSVYFRDVTERKARERELERYERIVETVDDGIYTVDEDGHFTQVNETYAAMVGSDPESLVGDHVSTVVDEETMAAAKRLEDALAVDERATATLEATLTGPDGEAWIGEATFSLMNADAGPDGVVDSGRERIAVVRDITERKERERELEQYERIVETVDDGIYALDDDGRFVLVNEAFCELLRYDREELLGLEASAIYDEEYAPVVEERAEAVAADEREAATIEFELHREDGTAVPVETRFEPFPYGDGTGRCGVVRDISERLERERELQRRIRQQAVVTDLGQRALEERDLDALMAEAVEEVATTLGDDYCKVLELDEDGEQLLLRQGVGWDEGLVGEATVSAVAEGSQAAYTLRSGDPVVVEDLRSENRFGGPDLLCDHDVRSGISVVVESSAGPWGILATHDTESGSVSRQDVNFVRSVATVLATAIDRNRYEERLVHQREQLAALNSLNEVVNGITDAVVDQSTREEIERTVCEHLAAADSYRFAWIGEVDTADRTVEARAKAGTDGYLDGITISVDPDDERSGGPTGRAFRTGAVQVTQDVQTSDSHDPWRERVDSYGVRSSAAIPIVHEGTTYGVLNVYAGRPDAFEAQERAVLAQLGEVVGHAIAAAERKQALLSDEVVELEFQITDFFEVLDLPEQPEGRFSFDHVVSVADDEFLVYGTTSPEAVGTLGDLVEHHPHWTDVSFQEADAERDGERGFELRMVEPPVLSTLASLGGSVQGAVVEDGDYRMALHVSPNTDVRRVIDAVTEAYPEAEMLRRQQVTTDDARARPTRSLLEGLTDRQRTTLEAAYHAGFFEWPRDASGEDVAESLQVSPPTFHQHLRKAEGKVFGGLFDGNAD</sequence>
<feature type="domain" description="PAC" evidence="6">
    <location>
        <begin position="425"/>
        <end position="476"/>
    </location>
</feature>
<evidence type="ECO:0000259" key="6">
    <source>
        <dbReference type="PROSITE" id="PS50113"/>
    </source>
</evidence>
<dbReference type="OrthoDB" id="205707at2157"/>
<keyword evidence="2" id="KW-0804">Transcription</keyword>
<keyword evidence="3" id="KW-0175">Coiled coil</keyword>